<dbReference type="InterPro" id="IPR036612">
    <property type="entry name" value="KH_dom_type_1_sf"/>
</dbReference>
<gene>
    <name evidence="5" type="ORF">NE237_025244</name>
</gene>
<feature type="compositionally biased region" description="Low complexity" evidence="3">
    <location>
        <begin position="69"/>
        <end position="81"/>
    </location>
</feature>
<evidence type="ECO:0000313" key="6">
    <source>
        <dbReference type="Proteomes" id="UP001141806"/>
    </source>
</evidence>
<dbReference type="EMBL" id="JAMYWD010000010">
    <property type="protein sequence ID" value="KAJ4958133.1"/>
    <property type="molecule type" value="Genomic_DNA"/>
</dbReference>
<reference evidence="5" key="1">
    <citation type="journal article" date="2023" name="Plant J.">
        <title>The genome of the king protea, Protea cynaroides.</title>
        <authorList>
            <person name="Chang J."/>
            <person name="Duong T.A."/>
            <person name="Schoeman C."/>
            <person name="Ma X."/>
            <person name="Roodt D."/>
            <person name="Barker N."/>
            <person name="Li Z."/>
            <person name="Van de Peer Y."/>
            <person name="Mizrachi E."/>
        </authorList>
    </citation>
    <scope>NUCLEOTIDE SEQUENCE</scope>
    <source>
        <tissue evidence="5">Young leaves</tissue>
    </source>
</reference>
<dbReference type="Proteomes" id="UP001141806">
    <property type="component" value="Unassembled WGS sequence"/>
</dbReference>
<dbReference type="OrthoDB" id="442947at2759"/>
<dbReference type="Gene3D" id="3.30.310.210">
    <property type="match status" value="1"/>
</dbReference>
<accession>A0A9Q0H4J1</accession>
<feature type="domain" description="K Homology" evidence="4">
    <location>
        <begin position="186"/>
        <end position="261"/>
    </location>
</feature>
<feature type="compositionally biased region" description="Polar residues" evidence="3">
    <location>
        <begin position="1"/>
        <end position="10"/>
    </location>
</feature>
<dbReference type="GO" id="GO:0003723">
    <property type="term" value="F:RNA binding"/>
    <property type="evidence" value="ECO:0007669"/>
    <property type="project" value="UniProtKB-UniRule"/>
</dbReference>
<dbReference type="Gene3D" id="3.30.1370.10">
    <property type="entry name" value="K Homology domain, type 1"/>
    <property type="match status" value="1"/>
</dbReference>
<dbReference type="PANTHER" id="PTHR10288">
    <property type="entry name" value="KH DOMAIN CONTAINING RNA BINDING PROTEIN"/>
    <property type="match status" value="1"/>
</dbReference>
<evidence type="ECO:0000256" key="2">
    <source>
        <dbReference type="PROSITE-ProRule" id="PRU00117"/>
    </source>
</evidence>
<dbReference type="SMART" id="SM00322">
    <property type="entry name" value="KH"/>
    <property type="match status" value="3"/>
</dbReference>
<dbReference type="PROSITE" id="PS50084">
    <property type="entry name" value="KH_TYPE_1"/>
    <property type="match status" value="3"/>
</dbReference>
<dbReference type="CDD" id="cd22459">
    <property type="entry name" value="KH-I_PEPPER_rpt1_like"/>
    <property type="match status" value="1"/>
</dbReference>
<proteinExistence type="predicted"/>
<name>A0A9Q0H4J1_9MAGN</name>
<feature type="domain" description="K Homology" evidence="4">
    <location>
        <begin position="92"/>
        <end position="165"/>
    </location>
</feature>
<dbReference type="AlphaFoldDB" id="A0A9Q0H4J1"/>
<evidence type="ECO:0000313" key="5">
    <source>
        <dbReference type="EMBL" id="KAJ4958133.1"/>
    </source>
</evidence>
<dbReference type="CDD" id="cd22461">
    <property type="entry name" value="KH-I_PEPPER_like_rpt3"/>
    <property type="match status" value="1"/>
</dbReference>
<sequence length="486" mass="51412">MAATSSTVEPTENGIVPGPASSATGSETVPAASAMGSEVVPATYDAATDTAEEGFDNPTEQSPDTLTEAVPTPAAPAATVTSSEKKWPGWPGDSVFRLIVPVLKVGSIIGRKGDVIKKMCEETRARIRILEGALGTADRIVLISGKEEPDSQISPAMDAVIRVFKRVQGLPENEGDDAGSGAAGDATCSIRLLVASSQAINLIGKQGSLIKSIQDTTGATVRVLSGDEVPFYATSDERIVEIQGESLKVLKALEAVAGHLRKFLVDHSVIPLFEKTYNTTISQDRGVEAWPDKTQSMLHTASHTGISTDYPISMKRDSLYLDREAQLDSQIPHSGLSLYGQDPALSGFRSSTFGRPAAPIVTQITQTMQIPLSYAEDIIGIGGTNIAYIRRTSGAILTVQESRGHPDEITVEIKGSSSQVQTAQQLIQECISSYREPVSSSYGKLDSGLRSYSQLTNTSYPSSSLSTQALGGYGSSGVGGYSSYRI</sequence>
<dbReference type="SUPFAM" id="SSF54791">
    <property type="entry name" value="Eukaryotic type KH-domain (KH-domain type I)"/>
    <property type="match status" value="3"/>
</dbReference>
<evidence type="ECO:0000256" key="3">
    <source>
        <dbReference type="SAM" id="MobiDB-lite"/>
    </source>
</evidence>
<protein>
    <recommendedName>
        <fullName evidence="4">K Homology domain-containing protein</fullName>
    </recommendedName>
</protein>
<comment type="caution">
    <text evidence="5">The sequence shown here is derived from an EMBL/GenBank/DDBJ whole genome shotgun (WGS) entry which is preliminary data.</text>
</comment>
<keyword evidence="1" id="KW-0677">Repeat</keyword>
<evidence type="ECO:0000256" key="1">
    <source>
        <dbReference type="ARBA" id="ARBA00022737"/>
    </source>
</evidence>
<dbReference type="CDD" id="cd22460">
    <property type="entry name" value="KH-I_PEPPER_rpt2_like"/>
    <property type="match status" value="1"/>
</dbReference>
<feature type="region of interest" description="Disordered" evidence="3">
    <location>
        <begin position="1"/>
        <end position="86"/>
    </location>
</feature>
<dbReference type="InterPro" id="IPR004088">
    <property type="entry name" value="KH_dom_type_1"/>
</dbReference>
<dbReference type="InterPro" id="IPR004087">
    <property type="entry name" value="KH_dom"/>
</dbReference>
<feature type="domain" description="K Homology" evidence="4">
    <location>
        <begin position="362"/>
        <end position="432"/>
    </location>
</feature>
<dbReference type="Pfam" id="PF00013">
    <property type="entry name" value="KH_1"/>
    <property type="match status" value="3"/>
</dbReference>
<keyword evidence="2" id="KW-0694">RNA-binding</keyword>
<evidence type="ECO:0000259" key="4">
    <source>
        <dbReference type="SMART" id="SM00322"/>
    </source>
</evidence>
<organism evidence="5 6">
    <name type="scientific">Protea cynaroides</name>
    <dbReference type="NCBI Taxonomy" id="273540"/>
    <lineage>
        <taxon>Eukaryota</taxon>
        <taxon>Viridiplantae</taxon>
        <taxon>Streptophyta</taxon>
        <taxon>Embryophyta</taxon>
        <taxon>Tracheophyta</taxon>
        <taxon>Spermatophyta</taxon>
        <taxon>Magnoliopsida</taxon>
        <taxon>Proteales</taxon>
        <taxon>Proteaceae</taxon>
        <taxon>Protea</taxon>
    </lineage>
</organism>
<keyword evidence="6" id="KW-1185">Reference proteome</keyword>